<dbReference type="InterPro" id="IPR025649">
    <property type="entry name" value="DUF4360"/>
</dbReference>
<organism evidence="1 2">
    <name type="scientific">Paraphoma chrysanthemicola</name>
    <dbReference type="NCBI Taxonomy" id="798071"/>
    <lineage>
        <taxon>Eukaryota</taxon>
        <taxon>Fungi</taxon>
        <taxon>Dikarya</taxon>
        <taxon>Ascomycota</taxon>
        <taxon>Pezizomycotina</taxon>
        <taxon>Dothideomycetes</taxon>
        <taxon>Pleosporomycetidae</taxon>
        <taxon>Pleosporales</taxon>
        <taxon>Pleosporineae</taxon>
        <taxon>Phaeosphaeriaceae</taxon>
        <taxon>Paraphoma</taxon>
    </lineage>
</organism>
<dbReference type="PANTHER" id="PTHR38847">
    <property type="match status" value="1"/>
</dbReference>
<keyword evidence="2" id="KW-1185">Reference proteome</keyword>
<sequence length="205" mass="22069">MKYTYAALALAAGAAATPASEIVTRDPTPSSFKITNVVYGGSGCPQGSIDIKWNDSRVFPINFSKEFTAKVGTKAEVADSRKNCQINIKLDFEPGFSFAIFSADYTGWADLDTGVTGTIKSTYYFSGETEQSSAVSTLAGPIKAKYYKQDKVPVVQWSPCGSEALFNVNSEIALTPFATPANGVLAATRESGKFVNNLYFAWKKC</sequence>
<reference evidence="1" key="1">
    <citation type="journal article" date="2021" name="Nat. Commun.">
        <title>Genetic determinants of endophytism in the Arabidopsis root mycobiome.</title>
        <authorList>
            <person name="Mesny F."/>
            <person name="Miyauchi S."/>
            <person name="Thiergart T."/>
            <person name="Pickel B."/>
            <person name="Atanasova L."/>
            <person name="Karlsson M."/>
            <person name="Huettel B."/>
            <person name="Barry K.W."/>
            <person name="Haridas S."/>
            <person name="Chen C."/>
            <person name="Bauer D."/>
            <person name="Andreopoulos W."/>
            <person name="Pangilinan J."/>
            <person name="LaButti K."/>
            <person name="Riley R."/>
            <person name="Lipzen A."/>
            <person name="Clum A."/>
            <person name="Drula E."/>
            <person name="Henrissat B."/>
            <person name="Kohler A."/>
            <person name="Grigoriev I.V."/>
            <person name="Martin F.M."/>
            <person name="Hacquard S."/>
        </authorList>
    </citation>
    <scope>NUCLEOTIDE SEQUENCE</scope>
    <source>
        <strain evidence="1">MPI-SDFR-AT-0120</strain>
    </source>
</reference>
<dbReference type="EMBL" id="JAGMVJ010000011">
    <property type="protein sequence ID" value="KAH7086148.1"/>
    <property type="molecule type" value="Genomic_DNA"/>
</dbReference>
<accession>A0A8K0R5Y7</accession>
<gene>
    <name evidence="1" type="ORF">FB567DRAFT_63341</name>
</gene>
<dbReference type="PANTHER" id="PTHR38847:SF1">
    <property type="entry name" value="PSEUDOURIDINE SYNTHASE RSUA_RLUA-LIKE DOMAIN-CONTAINING PROTEIN"/>
    <property type="match status" value="1"/>
</dbReference>
<dbReference type="Pfam" id="PF14273">
    <property type="entry name" value="DUF4360"/>
    <property type="match status" value="1"/>
</dbReference>
<protein>
    <recommendedName>
        <fullName evidence="3">Secreted protein</fullName>
    </recommendedName>
</protein>
<comment type="caution">
    <text evidence="1">The sequence shown here is derived from an EMBL/GenBank/DDBJ whole genome shotgun (WGS) entry which is preliminary data.</text>
</comment>
<dbReference type="OrthoDB" id="152248at2759"/>
<name>A0A8K0R5Y7_9PLEO</name>
<evidence type="ECO:0000313" key="2">
    <source>
        <dbReference type="Proteomes" id="UP000813461"/>
    </source>
</evidence>
<dbReference type="AlphaFoldDB" id="A0A8K0R5Y7"/>
<evidence type="ECO:0000313" key="1">
    <source>
        <dbReference type="EMBL" id="KAH7086148.1"/>
    </source>
</evidence>
<proteinExistence type="predicted"/>
<dbReference type="Proteomes" id="UP000813461">
    <property type="component" value="Unassembled WGS sequence"/>
</dbReference>
<evidence type="ECO:0008006" key="3">
    <source>
        <dbReference type="Google" id="ProtNLM"/>
    </source>
</evidence>